<evidence type="ECO:0000313" key="1">
    <source>
        <dbReference type="EMBL" id="CAG9951790.1"/>
    </source>
</evidence>
<accession>A0ACA9UEK6</accession>
<reference evidence="1" key="2">
    <citation type="submission" date="2021-10" db="EMBL/GenBank/DDBJ databases">
        <authorList>
            <person name="Piombo E."/>
        </authorList>
    </citation>
    <scope>NUCLEOTIDE SEQUENCE</scope>
</reference>
<organism evidence="1 2">
    <name type="scientific">Clonostachys rosea f. rosea IK726</name>
    <dbReference type="NCBI Taxonomy" id="1349383"/>
    <lineage>
        <taxon>Eukaryota</taxon>
        <taxon>Fungi</taxon>
        <taxon>Dikarya</taxon>
        <taxon>Ascomycota</taxon>
        <taxon>Pezizomycotina</taxon>
        <taxon>Sordariomycetes</taxon>
        <taxon>Hypocreomycetidae</taxon>
        <taxon>Hypocreales</taxon>
        <taxon>Bionectriaceae</taxon>
        <taxon>Clonostachys</taxon>
    </lineage>
</organism>
<sequence length="142" mass="15257">MAGVGPMQGQANHFARFAGEQVPYALNCYVHETRRLYRVLAITWPRAPRATSSATASPSPTLPYSPGSALTSIVVCCLLMSSPTSRSGCTHSSCALVSRRAATLPGPHRYLNMNDMSEEELNSIAASLGTWIIDAMKRDAEA</sequence>
<evidence type="ECO:0000313" key="2">
    <source>
        <dbReference type="Proteomes" id="UP000836387"/>
    </source>
</evidence>
<dbReference type="EMBL" id="CADEHS020000399">
    <property type="protein sequence ID" value="CAG9951790.1"/>
    <property type="molecule type" value="Genomic_DNA"/>
</dbReference>
<name>A0ACA9UEK6_BIOOC</name>
<comment type="caution">
    <text evidence="1">The sequence shown here is derived from an EMBL/GenBank/DDBJ whole genome shotgun (WGS) entry which is preliminary data.</text>
</comment>
<dbReference type="Proteomes" id="UP000836387">
    <property type="component" value="Unassembled WGS sequence"/>
</dbReference>
<gene>
    <name evidence="1" type="ORF">CRV2_00021612</name>
</gene>
<reference evidence="1" key="1">
    <citation type="submission" date="2020-04" db="EMBL/GenBank/DDBJ databases">
        <authorList>
            <person name="Broberg M."/>
        </authorList>
    </citation>
    <scope>NUCLEOTIDE SEQUENCE</scope>
</reference>
<proteinExistence type="predicted"/>
<keyword evidence="2" id="KW-1185">Reference proteome</keyword>
<protein>
    <submittedName>
        <fullName evidence="1">Uncharacterized protein</fullName>
    </submittedName>
</protein>